<evidence type="ECO:0000259" key="2">
    <source>
        <dbReference type="Pfam" id="PF01738"/>
    </source>
</evidence>
<dbReference type="SUPFAM" id="SSF53474">
    <property type="entry name" value="alpha/beta-Hydrolases"/>
    <property type="match status" value="1"/>
</dbReference>
<dbReference type="Pfam" id="PF01738">
    <property type="entry name" value="DLH"/>
    <property type="match status" value="1"/>
</dbReference>
<evidence type="ECO:0000313" key="4">
    <source>
        <dbReference type="Proteomes" id="UP000005324"/>
    </source>
</evidence>
<dbReference type="HOGENOM" id="CLU_1911162_0_0_5"/>
<dbReference type="AlphaFoldDB" id="D5RIZ4"/>
<dbReference type="Proteomes" id="UP000005324">
    <property type="component" value="Unassembled WGS sequence"/>
</dbReference>
<dbReference type="EMBL" id="ADVL01000176">
    <property type="protein sequence ID" value="EFH12722.1"/>
    <property type="molecule type" value="Genomic_DNA"/>
</dbReference>
<evidence type="ECO:0000256" key="1">
    <source>
        <dbReference type="SAM" id="MobiDB-lite"/>
    </source>
</evidence>
<feature type="domain" description="Dienelactone hydrolase" evidence="2">
    <location>
        <begin position="4"/>
        <end position="105"/>
    </location>
</feature>
<dbReference type="RefSeq" id="WP_007004113.1">
    <property type="nucleotide sequence ID" value="NZ_GG770778.1"/>
</dbReference>
<dbReference type="Gene3D" id="3.40.50.1820">
    <property type="entry name" value="alpha/beta hydrolase"/>
    <property type="match status" value="1"/>
</dbReference>
<feature type="non-terminal residue" evidence="3">
    <location>
        <position position="1"/>
    </location>
</feature>
<dbReference type="InterPro" id="IPR029058">
    <property type="entry name" value="AB_hydrolase_fold"/>
</dbReference>
<accession>D5RIZ4</accession>
<gene>
    <name evidence="3" type="ORF">HMPREF0731_1054</name>
</gene>
<name>D5RIZ4_9PROT</name>
<sequence length="133" mass="13621">WSHGGSTVLAAAAKAPPGLLRAGVAFYPGCFAARRAGTTSAIPLLLLLGQEDNWTPARFCQAWVAAQPEGRVEAVTYPGAGHGFDAPGEAPPRARTLPDGRQVTAGPHPESRALAVPRALAFLAAHAGVAPKP</sequence>
<dbReference type="GO" id="GO:0016787">
    <property type="term" value="F:hydrolase activity"/>
    <property type="evidence" value="ECO:0007669"/>
    <property type="project" value="InterPro"/>
</dbReference>
<feature type="region of interest" description="Disordered" evidence="1">
    <location>
        <begin position="77"/>
        <end position="108"/>
    </location>
</feature>
<comment type="caution">
    <text evidence="3">The sequence shown here is derived from an EMBL/GenBank/DDBJ whole genome shotgun (WGS) entry which is preliminary data.</text>
</comment>
<proteinExistence type="predicted"/>
<organism evidence="3 4">
    <name type="scientific">Pseudoroseomonas cervicalis ATCC 49957</name>
    <dbReference type="NCBI Taxonomy" id="525371"/>
    <lineage>
        <taxon>Bacteria</taxon>
        <taxon>Pseudomonadati</taxon>
        <taxon>Pseudomonadota</taxon>
        <taxon>Alphaproteobacteria</taxon>
        <taxon>Acetobacterales</taxon>
        <taxon>Roseomonadaceae</taxon>
        <taxon>Roseomonas</taxon>
    </lineage>
</organism>
<protein>
    <recommendedName>
        <fullName evidence="2">Dienelactone hydrolase domain-containing protein</fullName>
    </recommendedName>
</protein>
<reference evidence="3 4" key="1">
    <citation type="submission" date="2010-04" db="EMBL/GenBank/DDBJ databases">
        <authorList>
            <person name="Qin X."/>
            <person name="Bachman B."/>
            <person name="Battles P."/>
            <person name="Bell A."/>
            <person name="Bess C."/>
            <person name="Bickham C."/>
            <person name="Chaboub L."/>
            <person name="Chen D."/>
            <person name="Coyle M."/>
            <person name="Deiros D.R."/>
            <person name="Dinh H."/>
            <person name="Forbes L."/>
            <person name="Fowler G."/>
            <person name="Francisco L."/>
            <person name="Fu Q."/>
            <person name="Gubbala S."/>
            <person name="Hale W."/>
            <person name="Han Y."/>
            <person name="Hemphill L."/>
            <person name="Highlander S.K."/>
            <person name="Hirani K."/>
            <person name="Hogues M."/>
            <person name="Jackson L."/>
            <person name="Jakkamsetti A."/>
            <person name="Javaid M."/>
            <person name="Jiang H."/>
            <person name="Korchina V."/>
            <person name="Kovar C."/>
            <person name="Lara F."/>
            <person name="Lee S."/>
            <person name="Mata R."/>
            <person name="Mathew T."/>
            <person name="Moen C."/>
            <person name="Morales K."/>
            <person name="Munidasa M."/>
            <person name="Nazareth L."/>
            <person name="Ngo R."/>
            <person name="Nguyen L."/>
            <person name="Okwuonu G."/>
            <person name="Ongeri F."/>
            <person name="Patil S."/>
            <person name="Petrosino J."/>
            <person name="Pham C."/>
            <person name="Pham P."/>
            <person name="Pu L.-L."/>
            <person name="Puazo M."/>
            <person name="Raj R."/>
            <person name="Reid J."/>
            <person name="Rouhana J."/>
            <person name="Saada N."/>
            <person name="Shang Y."/>
            <person name="Simmons D."/>
            <person name="Thornton R."/>
            <person name="Warren J."/>
            <person name="Weissenberger G."/>
            <person name="Zhang J."/>
            <person name="Zhang L."/>
            <person name="Zhou C."/>
            <person name="Zhu D."/>
            <person name="Muzny D."/>
            <person name="Worley K."/>
            <person name="Gibbs R."/>
        </authorList>
    </citation>
    <scope>NUCLEOTIDE SEQUENCE [LARGE SCALE GENOMIC DNA]</scope>
    <source>
        <strain evidence="3 4">ATCC 49957</strain>
    </source>
</reference>
<keyword evidence="4" id="KW-1185">Reference proteome</keyword>
<dbReference type="InterPro" id="IPR002925">
    <property type="entry name" value="Dienelactn_hydro"/>
</dbReference>
<evidence type="ECO:0000313" key="3">
    <source>
        <dbReference type="EMBL" id="EFH12722.1"/>
    </source>
</evidence>